<keyword evidence="8" id="KW-1185">Reference proteome</keyword>
<dbReference type="Proteomes" id="UP000030518">
    <property type="component" value="Unassembled WGS sequence"/>
</dbReference>
<keyword evidence="4 6" id="KW-1133">Transmembrane helix</keyword>
<feature type="transmembrane region" description="Helical" evidence="6">
    <location>
        <begin position="107"/>
        <end position="128"/>
    </location>
</feature>
<comment type="caution">
    <text evidence="7">The sequence shown here is derived from an EMBL/GenBank/DDBJ whole genome shotgun (WGS) entry which is preliminary data.</text>
</comment>
<keyword evidence="2" id="KW-1003">Cell membrane</keyword>
<feature type="transmembrane region" description="Helical" evidence="6">
    <location>
        <begin position="12"/>
        <end position="31"/>
    </location>
</feature>
<feature type="transmembrane region" description="Helical" evidence="6">
    <location>
        <begin position="82"/>
        <end position="101"/>
    </location>
</feature>
<feature type="transmembrane region" description="Helical" evidence="6">
    <location>
        <begin position="37"/>
        <end position="61"/>
    </location>
</feature>
<evidence type="ECO:0000256" key="6">
    <source>
        <dbReference type="SAM" id="Phobius"/>
    </source>
</evidence>
<reference evidence="7 8" key="1">
    <citation type="submission" date="2014-09" db="EMBL/GenBank/DDBJ databases">
        <title>Genome sequences of Lysobacter dokdonensis DS-58.</title>
        <authorList>
            <person name="Kim J.F."/>
            <person name="Kwak M.-J."/>
        </authorList>
    </citation>
    <scope>NUCLEOTIDE SEQUENCE [LARGE SCALE GENOMIC DNA]</scope>
    <source>
        <strain evidence="7 8">DS-58</strain>
    </source>
</reference>
<name>A0A0A2WHB3_9GAMM</name>
<dbReference type="InterPro" id="IPR050833">
    <property type="entry name" value="Poly_Biosynth_Transport"/>
</dbReference>
<feature type="transmembrane region" description="Helical" evidence="6">
    <location>
        <begin position="281"/>
        <end position="302"/>
    </location>
</feature>
<sequence length="404" mass="43261">MIGPMLQLRAWQWTRTCMQAATLLLLALVLHEGDYGRYVTAVAMATCLAPLLVSGPAVVYMHSHKAFGSTREQIATLWSRTLVVVGLPCAALVMLAMLALGDDWRDALLWLGVGVADIVMIGFAELRARYEEGRGRASRMVLWQAAPHALRLVAVLAVIAWDVALRLDAWVAIALALSAVVALGAMTVPRKDAPRSWDAVRRLVRVGFRYGEGGTANRILSDGDKPIVLRVIDAATSGALFFAQRIVDLVGFPLQASVASTLPGLLHATPEARVALWRRAIWWPAAYALLAGGVLFVLSALLRSSAPQFALAADALVWLCWLPMLDFARGMLGNAAIVAGRGDAFTHGLWLGAVLRVGAALALVVPFGWRGAVAGLAIAELATLVYLLISARRAAVVSRHVPHA</sequence>
<comment type="subcellular location">
    <subcellularLocation>
        <location evidence="1">Cell membrane</location>
        <topology evidence="1">Multi-pass membrane protein</topology>
    </subcellularLocation>
</comment>
<dbReference type="AlphaFoldDB" id="A0A0A2WHB3"/>
<keyword evidence="3 6" id="KW-0812">Transmembrane</keyword>
<dbReference type="RefSeq" id="WP_036170430.1">
    <property type="nucleotide sequence ID" value="NZ_JRKJ01000021.1"/>
</dbReference>
<evidence type="ECO:0000256" key="2">
    <source>
        <dbReference type="ARBA" id="ARBA00022475"/>
    </source>
</evidence>
<feature type="transmembrane region" description="Helical" evidence="6">
    <location>
        <begin position="167"/>
        <end position="188"/>
    </location>
</feature>
<gene>
    <name evidence="7" type="ORF">LF41_1451</name>
</gene>
<evidence type="ECO:0000256" key="5">
    <source>
        <dbReference type="ARBA" id="ARBA00023136"/>
    </source>
</evidence>
<accession>A0A0A2WHB3</accession>
<evidence type="ECO:0000313" key="8">
    <source>
        <dbReference type="Proteomes" id="UP000030518"/>
    </source>
</evidence>
<evidence type="ECO:0000256" key="1">
    <source>
        <dbReference type="ARBA" id="ARBA00004651"/>
    </source>
</evidence>
<dbReference type="PANTHER" id="PTHR30250:SF11">
    <property type="entry name" value="O-ANTIGEN TRANSPORTER-RELATED"/>
    <property type="match status" value="1"/>
</dbReference>
<feature type="transmembrane region" description="Helical" evidence="6">
    <location>
        <begin position="140"/>
        <end position="161"/>
    </location>
</feature>
<feature type="transmembrane region" description="Helical" evidence="6">
    <location>
        <begin position="308"/>
        <end position="328"/>
    </location>
</feature>
<feature type="transmembrane region" description="Helical" evidence="6">
    <location>
        <begin position="348"/>
        <end position="365"/>
    </location>
</feature>
<feature type="transmembrane region" description="Helical" evidence="6">
    <location>
        <begin position="371"/>
        <end position="389"/>
    </location>
</feature>
<dbReference type="EMBL" id="JRKJ01000021">
    <property type="protein sequence ID" value="KGQ18097.1"/>
    <property type="molecule type" value="Genomic_DNA"/>
</dbReference>
<protein>
    <submittedName>
        <fullName evidence="7">Polysaccharide biosynthesis protein</fullName>
    </submittedName>
</protein>
<evidence type="ECO:0000256" key="4">
    <source>
        <dbReference type="ARBA" id="ARBA00022989"/>
    </source>
</evidence>
<dbReference type="PATRIC" id="fig|1300345.3.peg.2523"/>
<dbReference type="PANTHER" id="PTHR30250">
    <property type="entry name" value="PST FAMILY PREDICTED COLANIC ACID TRANSPORTER"/>
    <property type="match status" value="1"/>
</dbReference>
<dbReference type="STRING" id="1300345.LF41_1451"/>
<evidence type="ECO:0000256" key="3">
    <source>
        <dbReference type="ARBA" id="ARBA00022692"/>
    </source>
</evidence>
<dbReference type="OrthoDB" id="5240734at2"/>
<proteinExistence type="predicted"/>
<keyword evidence="5 6" id="KW-0472">Membrane</keyword>
<organism evidence="7 8">
    <name type="scientific">Lysobacter dokdonensis DS-58</name>
    <dbReference type="NCBI Taxonomy" id="1300345"/>
    <lineage>
        <taxon>Bacteria</taxon>
        <taxon>Pseudomonadati</taxon>
        <taxon>Pseudomonadota</taxon>
        <taxon>Gammaproteobacteria</taxon>
        <taxon>Lysobacterales</taxon>
        <taxon>Lysobacteraceae</taxon>
        <taxon>Noviluteimonas</taxon>
    </lineage>
</organism>
<dbReference type="GO" id="GO:0005886">
    <property type="term" value="C:plasma membrane"/>
    <property type="evidence" value="ECO:0007669"/>
    <property type="project" value="UniProtKB-SubCell"/>
</dbReference>
<evidence type="ECO:0000313" key="7">
    <source>
        <dbReference type="EMBL" id="KGQ18097.1"/>
    </source>
</evidence>